<dbReference type="Pfam" id="PF13400">
    <property type="entry name" value="Tad"/>
    <property type="match status" value="1"/>
</dbReference>
<keyword evidence="1" id="KW-0812">Transmembrane</keyword>
<protein>
    <recommendedName>
        <fullName evidence="2">Putative Flp pilus-assembly TadG-like N-terminal domain-containing protein</fullName>
    </recommendedName>
</protein>
<dbReference type="AlphaFoldDB" id="A0A6N8DKP9"/>
<dbReference type="InterPro" id="IPR028087">
    <property type="entry name" value="Tad_N"/>
</dbReference>
<reference evidence="3 4" key="1">
    <citation type="submission" date="2019-11" db="EMBL/GenBank/DDBJ databases">
        <title>Whole-genome sequence of a Rhodoblastus acidophilus DSM 142.</title>
        <authorList>
            <person name="Kyndt J.A."/>
            <person name="Meyer T.E."/>
        </authorList>
    </citation>
    <scope>NUCLEOTIDE SEQUENCE [LARGE SCALE GENOMIC DNA]</scope>
    <source>
        <strain evidence="3 4">DSM 142</strain>
    </source>
</reference>
<dbReference type="RefSeq" id="WP_155445601.1">
    <property type="nucleotide sequence ID" value="NZ_JAOQNR010000004.1"/>
</dbReference>
<evidence type="ECO:0000256" key="1">
    <source>
        <dbReference type="SAM" id="Phobius"/>
    </source>
</evidence>
<keyword evidence="1" id="KW-0472">Membrane</keyword>
<evidence type="ECO:0000259" key="2">
    <source>
        <dbReference type="Pfam" id="PF13400"/>
    </source>
</evidence>
<dbReference type="Proteomes" id="UP000439113">
    <property type="component" value="Unassembled WGS sequence"/>
</dbReference>
<name>A0A6N8DKP9_RHOAC</name>
<proteinExistence type="predicted"/>
<gene>
    <name evidence="3" type="ORF">GJ654_07865</name>
</gene>
<comment type="caution">
    <text evidence="3">The sequence shown here is derived from an EMBL/GenBank/DDBJ whole genome shotgun (WGS) entry which is preliminary data.</text>
</comment>
<sequence>MSLTIVHKWIVRLARDRKASVAITFAFAVVPILTLMSAAVDYGRALKAKSALQTSLDSAAMMALQTNTTKASANFLANASSIGLTLASGSPSFTSNADGSVTVTAQASMSTGLLSLIGVPSIPLSLTSSAKMTHPLTPHTITYQFQYAKGWYYKVVTLYIQQTSGSATLPLATWTYKAYNDGGDGTSATGNSHAAIPKVIDNVPYFWSSTATQPTDTGIGITTTAWNTANLTTIGATLDAANSKITFNQTYYNLYLTMQIVNSRCAPGQTYSAANVTASDDHEQKFEAVYKKTWTNTKLNENIACSGTANTSWSTTVSTNSKTNSNWLYINGEQQPANTILGLANAFPCPSGVSDNTPVTNNYEWEDSNTSTTGTRDFFFSLTTTCTTNQWSNAPNIPKLIR</sequence>
<accession>A0A6N8DKP9</accession>
<dbReference type="OrthoDB" id="7522752at2"/>
<keyword evidence="1" id="KW-1133">Transmembrane helix</keyword>
<dbReference type="EMBL" id="WNKS01000005">
    <property type="protein sequence ID" value="MTV30908.1"/>
    <property type="molecule type" value="Genomic_DNA"/>
</dbReference>
<evidence type="ECO:0000313" key="3">
    <source>
        <dbReference type="EMBL" id="MTV30908.1"/>
    </source>
</evidence>
<evidence type="ECO:0000313" key="4">
    <source>
        <dbReference type="Proteomes" id="UP000439113"/>
    </source>
</evidence>
<organism evidence="3 4">
    <name type="scientific">Rhodoblastus acidophilus</name>
    <name type="common">Rhodopseudomonas acidophila</name>
    <dbReference type="NCBI Taxonomy" id="1074"/>
    <lineage>
        <taxon>Bacteria</taxon>
        <taxon>Pseudomonadati</taxon>
        <taxon>Pseudomonadota</taxon>
        <taxon>Alphaproteobacteria</taxon>
        <taxon>Hyphomicrobiales</taxon>
        <taxon>Rhodoblastaceae</taxon>
        <taxon>Rhodoblastus</taxon>
    </lineage>
</organism>
<feature type="transmembrane region" description="Helical" evidence="1">
    <location>
        <begin position="21"/>
        <end position="40"/>
    </location>
</feature>
<feature type="domain" description="Putative Flp pilus-assembly TadG-like N-terminal" evidence="2">
    <location>
        <begin position="20"/>
        <end position="63"/>
    </location>
</feature>